<evidence type="ECO:0000313" key="2">
    <source>
        <dbReference type="Proteomes" id="UP001391051"/>
    </source>
</evidence>
<dbReference type="Proteomes" id="UP001391051">
    <property type="component" value="Unassembled WGS sequence"/>
</dbReference>
<dbReference type="PANTHER" id="PTHR30383">
    <property type="entry name" value="THIOESTERASE 1/PROTEASE 1/LYSOPHOSPHOLIPASE L1"/>
    <property type="match status" value="1"/>
</dbReference>
<keyword evidence="2" id="KW-1185">Reference proteome</keyword>
<proteinExistence type="predicted"/>
<dbReference type="SUPFAM" id="SSF52266">
    <property type="entry name" value="SGNH hydrolase"/>
    <property type="match status" value="1"/>
</dbReference>
<reference evidence="1 2" key="1">
    <citation type="submission" date="2023-01" db="EMBL/GenBank/DDBJ databases">
        <title>Analysis of 21 Apiospora genomes using comparative genomics revels a genus with tremendous synthesis potential of carbohydrate active enzymes and secondary metabolites.</title>
        <authorList>
            <person name="Sorensen T."/>
        </authorList>
    </citation>
    <scope>NUCLEOTIDE SEQUENCE [LARGE SCALE GENOMIC DNA]</scope>
    <source>
        <strain evidence="1 2">CBS 24483</strain>
    </source>
</reference>
<organism evidence="1 2">
    <name type="scientific">Apiospora aurea</name>
    <dbReference type="NCBI Taxonomy" id="335848"/>
    <lineage>
        <taxon>Eukaryota</taxon>
        <taxon>Fungi</taxon>
        <taxon>Dikarya</taxon>
        <taxon>Ascomycota</taxon>
        <taxon>Pezizomycotina</taxon>
        <taxon>Sordariomycetes</taxon>
        <taxon>Xylariomycetidae</taxon>
        <taxon>Amphisphaeriales</taxon>
        <taxon>Apiosporaceae</taxon>
        <taxon>Apiospora</taxon>
    </lineage>
</organism>
<sequence>MLPRYWVAGAPLAARWQQLNGCYRSLIVATGLVMLLATLSRLTGPVDVHDVHSRISNNPPWHGRENATLAGGIPIRLMFIGDPEQAGYREQIRDWIVGLGNPVNCVGSASVLFRSGPRLIWCVWFQNRLGNLKDNDIEAFAARRVKDLTADLPAIVPQTRPNLVLVHVGASDCFQDPVQGSAHALDHTQVLAEYLFEAGDATVHDDGGANNDSSTKANNTTTTAAAVPAMVTGILSTLVTSPSPEFERCIQSFNAQIRQVVAGLSHEGRHIALAKMHSGQGLSGRPGLEDIQDDEMLATRDGWRMMGEVFKTTIREVEYKGWLKAPVVSGMPAGGDTEKERTSND</sequence>
<dbReference type="Gene3D" id="3.40.50.1110">
    <property type="entry name" value="SGNH hydrolase"/>
    <property type="match status" value="1"/>
</dbReference>
<dbReference type="InterPro" id="IPR036514">
    <property type="entry name" value="SGNH_hydro_sf"/>
</dbReference>
<name>A0ABR1QRM0_9PEZI</name>
<comment type="caution">
    <text evidence="1">The sequence shown here is derived from an EMBL/GenBank/DDBJ whole genome shotgun (WGS) entry which is preliminary data.</text>
</comment>
<accession>A0ABR1QRM0</accession>
<evidence type="ECO:0000313" key="1">
    <source>
        <dbReference type="EMBL" id="KAK7962584.1"/>
    </source>
</evidence>
<dbReference type="InterPro" id="IPR051532">
    <property type="entry name" value="Ester_Hydrolysis_Enzymes"/>
</dbReference>
<dbReference type="GeneID" id="92072693"/>
<evidence type="ECO:0008006" key="3">
    <source>
        <dbReference type="Google" id="ProtNLM"/>
    </source>
</evidence>
<gene>
    <name evidence="1" type="ORF">PG986_003409</name>
</gene>
<dbReference type="RefSeq" id="XP_066704695.1">
    <property type="nucleotide sequence ID" value="XM_066839631.1"/>
</dbReference>
<dbReference type="EMBL" id="JAQQWE010000002">
    <property type="protein sequence ID" value="KAK7962584.1"/>
    <property type="molecule type" value="Genomic_DNA"/>
</dbReference>
<dbReference type="PANTHER" id="PTHR30383:SF5">
    <property type="entry name" value="SGNH HYDROLASE-TYPE ESTERASE DOMAIN-CONTAINING PROTEIN"/>
    <property type="match status" value="1"/>
</dbReference>
<protein>
    <recommendedName>
        <fullName evidence="3">Transmembrane protein</fullName>
    </recommendedName>
</protein>